<dbReference type="EMBL" id="LGRX02017427">
    <property type="protein sequence ID" value="KAK3260780.1"/>
    <property type="molecule type" value="Genomic_DNA"/>
</dbReference>
<dbReference type="InterPro" id="IPR019734">
    <property type="entry name" value="TPR_rpt"/>
</dbReference>
<organism evidence="4 5">
    <name type="scientific">Cymbomonas tetramitiformis</name>
    <dbReference type="NCBI Taxonomy" id="36881"/>
    <lineage>
        <taxon>Eukaryota</taxon>
        <taxon>Viridiplantae</taxon>
        <taxon>Chlorophyta</taxon>
        <taxon>Pyramimonadophyceae</taxon>
        <taxon>Pyramimonadales</taxon>
        <taxon>Pyramimonadaceae</taxon>
        <taxon>Cymbomonas</taxon>
    </lineage>
</organism>
<dbReference type="Pfam" id="PF13374">
    <property type="entry name" value="TPR_10"/>
    <property type="match status" value="2"/>
</dbReference>
<proteinExistence type="predicted"/>
<evidence type="ECO:0000256" key="1">
    <source>
        <dbReference type="ARBA" id="ARBA00022737"/>
    </source>
</evidence>
<feature type="repeat" description="TPR" evidence="3">
    <location>
        <begin position="1084"/>
        <end position="1117"/>
    </location>
</feature>
<reference evidence="4 5" key="1">
    <citation type="journal article" date="2015" name="Genome Biol. Evol.">
        <title>Comparative Genomics of a Bacterivorous Green Alga Reveals Evolutionary Causalities and Consequences of Phago-Mixotrophic Mode of Nutrition.</title>
        <authorList>
            <person name="Burns J.A."/>
            <person name="Paasch A."/>
            <person name="Narechania A."/>
            <person name="Kim E."/>
        </authorList>
    </citation>
    <scope>NUCLEOTIDE SEQUENCE [LARGE SCALE GENOMIC DNA]</scope>
    <source>
        <strain evidence="4 5">PLY_AMNH</strain>
    </source>
</reference>
<dbReference type="Proteomes" id="UP001190700">
    <property type="component" value="Unassembled WGS sequence"/>
</dbReference>
<dbReference type="SUPFAM" id="SSF48452">
    <property type="entry name" value="TPR-like"/>
    <property type="match status" value="4"/>
</dbReference>
<protein>
    <recommendedName>
        <fullName evidence="6">Kinesin light chain</fullName>
    </recommendedName>
</protein>
<comment type="caution">
    <text evidence="4">The sequence shown here is derived from an EMBL/GenBank/DDBJ whole genome shotgun (WGS) entry which is preliminary data.</text>
</comment>
<evidence type="ECO:0000313" key="4">
    <source>
        <dbReference type="EMBL" id="KAK3260780.1"/>
    </source>
</evidence>
<accession>A0AAE0KUB2</accession>
<evidence type="ECO:0000256" key="3">
    <source>
        <dbReference type="PROSITE-ProRule" id="PRU00339"/>
    </source>
</evidence>
<dbReference type="AlphaFoldDB" id="A0AAE0KUB2"/>
<dbReference type="PROSITE" id="PS50005">
    <property type="entry name" value="TPR"/>
    <property type="match status" value="2"/>
</dbReference>
<feature type="repeat" description="TPR" evidence="3">
    <location>
        <begin position="790"/>
        <end position="823"/>
    </location>
</feature>
<evidence type="ECO:0008006" key="6">
    <source>
        <dbReference type="Google" id="ProtNLM"/>
    </source>
</evidence>
<evidence type="ECO:0000313" key="5">
    <source>
        <dbReference type="Proteomes" id="UP001190700"/>
    </source>
</evidence>
<gene>
    <name evidence="4" type="ORF">CYMTET_30280</name>
</gene>
<keyword evidence="2 3" id="KW-0802">TPR repeat</keyword>
<dbReference type="PANTHER" id="PTHR45641:SF19">
    <property type="entry name" value="NEPHROCYSTIN-3"/>
    <property type="match status" value="1"/>
</dbReference>
<dbReference type="Gene3D" id="1.25.40.10">
    <property type="entry name" value="Tetratricopeptide repeat domain"/>
    <property type="match status" value="5"/>
</dbReference>
<dbReference type="SMART" id="SM00028">
    <property type="entry name" value="TPR"/>
    <property type="match status" value="14"/>
</dbReference>
<dbReference type="PANTHER" id="PTHR45641">
    <property type="entry name" value="TETRATRICOPEPTIDE REPEAT PROTEIN (AFU_ORTHOLOGUE AFUA_6G03870)"/>
    <property type="match status" value="1"/>
</dbReference>
<sequence length="1137" mass="127552">MILSCGIDSVHDGAGGVGFKLDIVIEDRLVVYRLVVWLCRKPTSAVAAMSSPHMNGATDFLEQIQWFFTRRVELDALWHSVDVELQELTKALATPDRLSDDLKLRQHNLKGEPARNLAELYIAASKAKPVFDAFVAEAAQIGLVETDGIRLTDLKPRESTAEKMETFCREASGHLGESAKDKWKTLTKTETAASDVGAAHVFDVVRGTLVCQTADQLISVFKAVEQLTASPTSSKLQLLQVINHFNPPLPVGKRHVVLLLCSRVEGTRAVHICELQLHLQEIHEYVKRHDIDTIYRSSGLQLFLNDPMSWAKRLDLLQEVSQAGDVRVVAAQAMEDGFGTVETPKLEALRQLLELTNALDVAETVQQRLLEETARDLGKEHSLYATQLEELAGLREKQGNVEGAEQLYRESVAVREVLITKLDRYRSDAIRGQLQGPDKNAMARSLTCLAHMMERHERYSSAQDSFEQSLATTLSSQRRNLLDVAYCTSSISRVMEMQGKQRASLPKCDSAIAEFEQALGDDHPQLAVQLNRKARLLQFLDPLETLEEVETLYRRSLAIKEGVYGLNDVRLSPELGCLAQLLRDVGKLDEAEVLWRRYVQIQERVVGPKSPDLAMALDNLASLLKLQVKYKESLELYQRSLSIKELVYGENDPQVDAAVTHVAELLAALNEYSRAEDMYIRSVKLKRLSLGPGHIAVANALVSVAGVLEHQGKYSKAEEHLMSALKIIAERTWAESPEMAAPSSSLARVLLKQDKLDEAKRHATFALEIRDGVVASMEGQPAHSEHCLLADACLGLGHILRAMGESDDAMRQFKRSMRIHCQECGEESEEVANDAYELAKVHKAMGIYDQAERFFRQAADIRQSLFGAEDPSTIEILRSMSALLCDMEKYEEADPISRRVLHINERKYGRHNIMITADLNSLAQVLSAQGRYLEAMELRERILAVETKHYGEEHPQVAAAMNNQALLLKKLKRFEEARPMYERSLALREKVFGPEHPDVATSLNNIAVLLMDMGKPAEAEPLQRRALHISEKALGTEHADVAIRLNSLGTLLNKLARPREAEELYQRSLEIREKVHGPSHPAVATQLNNVAALLYSHKRYEEALPLFHRVLDIRRNKLGEEHPDTKMSIQWLQAFNQ</sequence>
<keyword evidence="5" id="KW-1185">Reference proteome</keyword>
<dbReference type="Pfam" id="PF13424">
    <property type="entry name" value="TPR_12"/>
    <property type="match status" value="5"/>
</dbReference>
<name>A0AAE0KUB2_9CHLO</name>
<dbReference type="InterPro" id="IPR011990">
    <property type="entry name" value="TPR-like_helical_dom_sf"/>
</dbReference>
<evidence type="ECO:0000256" key="2">
    <source>
        <dbReference type="ARBA" id="ARBA00022803"/>
    </source>
</evidence>
<keyword evidence="1" id="KW-0677">Repeat</keyword>
<dbReference type="PRINTS" id="PR00381">
    <property type="entry name" value="KINESINLIGHT"/>
</dbReference>